<dbReference type="EMBL" id="KI674071">
    <property type="protein sequence ID" value="ETL35175.1"/>
    <property type="molecule type" value="Genomic_DNA"/>
</dbReference>
<accession>W2IM65</accession>
<reference evidence="2" key="1">
    <citation type="submission" date="2013-11" db="EMBL/GenBank/DDBJ databases">
        <title>The Genome Sequence of Phytophthora parasitica CJ05E6.</title>
        <authorList>
            <consortium name="The Broad Institute Genomics Platform"/>
            <person name="Russ C."/>
            <person name="Tyler B."/>
            <person name="Panabieres F."/>
            <person name="Shan W."/>
            <person name="Tripathy S."/>
            <person name="Grunwald N."/>
            <person name="Machado M."/>
            <person name="Johnson C.S."/>
            <person name="Arredondo F."/>
            <person name="Hong C."/>
            <person name="Coffey M."/>
            <person name="Young S.K."/>
            <person name="Zeng Q."/>
            <person name="Gargeya S."/>
            <person name="Fitzgerald M."/>
            <person name="Abouelleil A."/>
            <person name="Alvarado L."/>
            <person name="Chapman S.B."/>
            <person name="Gainer-Dewar J."/>
            <person name="Goldberg J."/>
            <person name="Griggs A."/>
            <person name="Gujja S."/>
            <person name="Hansen M."/>
            <person name="Howarth C."/>
            <person name="Imamovic A."/>
            <person name="Ireland A."/>
            <person name="Larimer J."/>
            <person name="McCowan C."/>
            <person name="Murphy C."/>
            <person name="Pearson M."/>
            <person name="Poon T.W."/>
            <person name="Priest M."/>
            <person name="Roberts A."/>
            <person name="Saif S."/>
            <person name="Shea T."/>
            <person name="Sykes S."/>
            <person name="Wortman J."/>
            <person name="Nusbaum C."/>
            <person name="Birren B."/>
        </authorList>
    </citation>
    <scope>NUCLEOTIDE SEQUENCE [LARGE SCALE GENOMIC DNA]</scope>
    <source>
        <strain evidence="2">CJ05E6</strain>
    </source>
</reference>
<name>W2IM65_PHYNI</name>
<dbReference type="Proteomes" id="UP000053864">
    <property type="component" value="Unassembled WGS sequence"/>
</dbReference>
<gene>
    <name evidence="2" type="ORF">L916_12648</name>
</gene>
<feature type="compositionally biased region" description="Basic and acidic residues" evidence="1">
    <location>
        <begin position="1"/>
        <end position="11"/>
    </location>
</feature>
<dbReference type="AlphaFoldDB" id="W2IM65"/>
<organism evidence="2">
    <name type="scientific">Phytophthora nicotianae</name>
    <name type="common">Potato buckeye rot agent</name>
    <name type="synonym">Phytophthora parasitica</name>
    <dbReference type="NCBI Taxonomy" id="4792"/>
    <lineage>
        <taxon>Eukaryota</taxon>
        <taxon>Sar</taxon>
        <taxon>Stramenopiles</taxon>
        <taxon>Oomycota</taxon>
        <taxon>Peronosporomycetes</taxon>
        <taxon>Peronosporales</taxon>
        <taxon>Peronosporaceae</taxon>
        <taxon>Phytophthora</taxon>
    </lineage>
</organism>
<sequence>MDASVDVERRPRPTQPEAYLRRRGGLPENGL</sequence>
<protein>
    <submittedName>
        <fullName evidence="2">Uncharacterized protein</fullName>
    </submittedName>
</protein>
<proteinExistence type="predicted"/>
<evidence type="ECO:0000313" key="2">
    <source>
        <dbReference type="EMBL" id="ETL35175.1"/>
    </source>
</evidence>
<evidence type="ECO:0000256" key="1">
    <source>
        <dbReference type="SAM" id="MobiDB-lite"/>
    </source>
</evidence>
<feature type="region of interest" description="Disordered" evidence="1">
    <location>
        <begin position="1"/>
        <end position="31"/>
    </location>
</feature>